<protein>
    <submittedName>
        <fullName evidence="2">Uncharacterized protein</fullName>
    </submittedName>
</protein>
<gene>
    <name evidence="2" type="ORF">GOP47_0005321</name>
</gene>
<name>A0A9D4V6I5_ADICA</name>
<feature type="transmembrane region" description="Helical" evidence="1">
    <location>
        <begin position="287"/>
        <end position="308"/>
    </location>
</feature>
<feature type="transmembrane region" description="Helical" evidence="1">
    <location>
        <begin position="104"/>
        <end position="134"/>
    </location>
</feature>
<reference evidence="2 3" key="1">
    <citation type="submission" date="2021-01" db="EMBL/GenBank/DDBJ databases">
        <title>Adiantum capillus-veneris genome.</title>
        <authorList>
            <person name="Fang Y."/>
            <person name="Liao Q."/>
        </authorList>
    </citation>
    <scope>NUCLEOTIDE SEQUENCE [LARGE SCALE GENOMIC DNA]</scope>
    <source>
        <strain evidence="2">H3</strain>
        <tissue evidence="2">Leaf</tissue>
    </source>
</reference>
<dbReference type="Proteomes" id="UP000886520">
    <property type="component" value="Chromosome 5"/>
</dbReference>
<feature type="transmembrane region" description="Helical" evidence="1">
    <location>
        <begin position="212"/>
        <end position="230"/>
    </location>
</feature>
<keyword evidence="1" id="KW-1133">Transmembrane helix</keyword>
<sequence>MSTWKLEDYCNHNKVVFIATVGAFIFAILALWSTPVLTPFKLITVEGIKVDANEGGATITRGGLPWIILPAGFIGFDFDAHHLGSSFWGMVLVRASTDPLSARIAAACLVAALIIVLRIAKNICFLIFLGAIWALQETTKVRILRYVILLMGETSYVQTIWVMNFKVLILQLKTCMMISFHGEYILTNVGRIVNLAMSTTWKLQDCCNHNQVVFIATVGAFIFAILALWSTPECRKNLTLVEGIKVDANEGGATITRSGLSWIIFPAGYLGSSFWGMVLVRASTDPLSARIAAACLVAALIVLDTTIISS</sequence>
<keyword evidence="1" id="KW-0812">Transmembrane</keyword>
<accession>A0A9D4V6I5</accession>
<proteinExistence type="predicted"/>
<dbReference type="Pfam" id="PF13398">
    <property type="entry name" value="Peptidase_M50B"/>
    <property type="match status" value="2"/>
</dbReference>
<evidence type="ECO:0000256" key="1">
    <source>
        <dbReference type="SAM" id="Phobius"/>
    </source>
</evidence>
<keyword evidence="1" id="KW-0472">Membrane</keyword>
<feature type="transmembrane region" description="Helical" evidence="1">
    <location>
        <begin position="259"/>
        <end position="280"/>
    </location>
</feature>
<dbReference type="InterPro" id="IPR049500">
    <property type="entry name" value="Peptidase_M50B-like"/>
</dbReference>
<evidence type="ECO:0000313" key="3">
    <source>
        <dbReference type="Proteomes" id="UP000886520"/>
    </source>
</evidence>
<feature type="transmembrane region" description="Helical" evidence="1">
    <location>
        <begin position="15"/>
        <end position="32"/>
    </location>
</feature>
<dbReference type="OrthoDB" id="40823at2759"/>
<dbReference type="AlphaFoldDB" id="A0A9D4V6I5"/>
<feature type="transmembrane region" description="Helical" evidence="1">
    <location>
        <begin position="146"/>
        <end position="169"/>
    </location>
</feature>
<dbReference type="EMBL" id="JABFUD020000005">
    <property type="protein sequence ID" value="KAI5079842.1"/>
    <property type="molecule type" value="Genomic_DNA"/>
</dbReference>
<dbReference type="PANTHER" id="PTHR33979:SF2">
    <property type="entry name" value="PEPTIDASE M50B-LIKE-DOMAIN-CONTAINING PROTEIN"/>
    <property type="match status" value="1"/>
</dbReference>
<keyword evidence="3" id="KW-1185">Reference proteome</keyword>
<evidence type="ECO:0000313" key="2">
    <source>
        <dbReference type="EMBL" id="KAI5079842.1"/>
    </source>
</evidence>
<comment type="caution">
    <text evidence="2">The sequence shown here is derived from an EMBL/GenBank/DDBJ whole genome shotgun (WGS) entry which is preliminary data.</text>
</comment>
<dbReference type="PANTHER" id="PTHR33979">
    <property type="entry name" value="OS02G0221600 PROTEIN"/>
    <property type="match status" value="1"/>
</dbReference>
<organism evidence="2 3">
    <name type="scientific">Adiantum capillus-veneris</name>
    <name type="common">Maidenhair fern</name>
    <dbReference type="NCBI Taxonomy" id="13818"/>
    <lineage>
        <taxon>Eukaryota</taxon>
        <taxon>Viridiplantae</taxon>
        <taxon>Streptophyta</taxon>
        <taxon>Embryophyta</taxon>
        <taxon>Tracheophyta</taxon>
        <taxon>Polypodiopsida</taxon>
        <taxon>Polypodiidae</taxon>
        <taxon>Polypodiales</taxon>
        <taxon>Pteridineae</taxon>
        <taxon>Pteridaceae</taxon>
        <taxon>Vittarioideae</taxon>
        <taxon>Adiantum</taxon>
    </lineage>
</organism>